<dbReference type="OrthoDB" id="10259038at2759"/>
<dbReference type="VEuPathDB" id="GiardiaDB:GL50581_1992"/>
<dbReference type="AlphaFoldDB" id="C6LT96"/>
<feature type="compositionally biased region" description="Polar residues" evidence="2">
    <location>
        <begin position="139"/>
        <end position="150"/>
    </location>
</feature>
<sequence>MKTRGNLAERTAGRTFSALLEKLGEQIHLSRSQTQIASPSTSISHSNASPTVYQSQPDVDINNYSFGQRISNCSSCLEDELQSTSLHSQSSLSNISVQSTILEEYSAESYTYSSSDEYYSSSATYSYYSDSNDKDDPKTANQTSDSTYTDASLPRSILKRIIHENPQILAHLKQSLKPTPSFPNVPNRQQESPEYKFSITEMRKIKELGEDLVAAAQTALKEEARRQRETSSRLSRPKQRGEASASFSSHHRPADTTPRGTSKNLKRRRPAVVLEVPQLNKATATTVEAPACDSSTTSTDLSSQLADNMTDQHSLTKASTHEPSTSSEQLDDPLILSHVQRDYLRVPQPVIQEHSPHRLSIPGTTSTSNIVEQKVHNDIPGGSVTSIATPQELLASVALVGSIPDTHSIIDATSKQHAASQTSSTNSSKQRNGDSSMGLLGTGSRSKPLSSSALEISGELPEPASRLLMTKSSSSAPSQPVIDLTLTTTAPQPGNVSASYRSKSLASLSQQLRTTRIQSDQVVKELKDKISTLELKLKDEKQRNASTSRELRNLRERKRILESQLKKQIEEKDLATWEAQKKALKMNMSLIRTISAMKADQSGSKAHRRYSHRQVPSHMLARRDAEYSESTQPLFSADLPLVEIAPPAAKLSVSKEESIPPSVKLCNSIEQSTDVNEIVVSSHKKQVQSSRSNDLNKVFIDTCNKTIRAALADVYDPDSATLPILASTDPLALRIDTTPPPPLISADHETDSPVDRRKLLESDISPEVTIDRLRPQDTNDDDKSKQPYTVAVNTQLFRKDLHRNASMILGNWTNPGLEEKNLRPPIAPQQEHRARSIRRYGECVALFLSPSPTRCPADASEITKLIVSVSTDISAIPGISSNERQYMHDNLRLVRELIESPDLSVFSYPLLSAKLITAMFCAYGNASFSVYSAIIYRISDLLVAEIVSSTEVSGHSSLYEIEYRLYTNILNIIRGTSLITMGTATYASLQPGENSFQILASAFSGLSEFVVSANVFLEDTALYLVVSTSAEILFSTSLLRGTNLLSLSATPVVGRSTGENHHTDTSISQAEQKDLLAIITKAVVLLCNQMLSESNCDDDKSEARYYHNHTLCSIASLLYCVSVLLQCDELSVEDGALLTQLRRRITDTIPSLNLVPHAWSR</sequence>
<comment type="caution">
    <text evidence="3">The sequence shown here is derived from an EMBL/GenBank/DDBJ whole genome shotgun (WGS) entry which is preliminary data.</text>
</comment>
<reference evidence="3 4" key="1">
    <citation type="journal article" date="2009" name="PLoS Pathog.">
        <title>Draft genome sequencing of giardia intestinalis assemblage B isolate GS: is human giardiasis caused by two different species?</title>
        <authorList>
            <person name="Franzen O."/>
            <person name="Jerlstrom-Hultqvist J."/>
            <person name="Castro E."/>
            <person name="Sherwood E."/>
            <person name="Ankarklev J."/>
            <person name="Reiner D.S."/>
            <person name="Palm D."/>
            <person name="Andersson J.O."/>
            <person name="Andersson B."/>
            <person name="Svard S.G."/>
        </authorList>
    </citation>
    <scope>NUCLEOTIDE SEQUENCE [LARGE SCALE GENOMIC DNA]</scope>
    <source>
        <strain evidence="4">ATCC 50581 / GS clone H7</strain>
    </source>
</reference>
<evidence type="ECO:0000313" key="4">
    <source>
        <dbReference type="Proteomes" id="UP000002488"/>
    </source>
</evidence>
<feature type="compositionally biased region" description="Polar residues" evidence="2">
    <location>
        <begin position="304"/>
        <end position="328"/>
    </location>
</feature>
<proteinExistence type="predicted"/>
<dbReference type="EMBL" id="ACGJ01002255">
    <property type="protein sequence ID" value="EET00756.1"/>
    <property type="molecule type" value="Genomic_DNA"/>
</dbReference>
<evidence type="ECO:0000256" key="2">
    <source>
        <dbReference type="SAM" id="MobiDB-lite"/>
    </source>
</evidence>
<gene>
    <name evidence="3" type="ORF">GL50581_1992</name>
</gene>
<evidence type="ECO:0000256" key="1">
    <source>
        <dbReference type="SAM" id="Coils"/>
    </source>
</evidence>
<feature type="compositionally biased region" description="Basic and acidic residues" evidence="2">
    <location>
        <begin position="746"/>
        <end position="761"/>
    </location>
</feature>
<feature type="region of interest" description="Disordered" evidence="2">
    <location>
        <begin position="739"/>
        <end position="785"/>
    </location>
</feature>
<feature type="compositionally biased region" description="Basic and acidic residues" evidence="2">
    <location>
        <begin position="220"/>
        <end position="231"/>
    </location>
</feature>
<feature type="coiled-coil region" evidence="1">
    <location>
        <begin position="523"/>
        <end position="587"/>
    </location>
</feature>
<feature type="compositionally biased region" description="Low complexity" evidence="2">
    <location>
        <begin position="293"/>
        <end position="303"/>
    </location>
</feature>
<feature type="compositionally biased region" description="Polar residues" evidence="2">
    <location>
        <begin position="443"/>
        <end position="453"/>
    </location>
</feature>
<accession>C6LT96</accession>
<name>C6LT96_GIAIB</name>
<protein>
    <submittedName>
        <fullName evidence="3">Uncharacterized protein</fullName>
    </submittedName>
</protein>
<feature type="region of interest" description="Disordered" evidence="2">
    <location>
        <begin position="129"/>
        <end position="151"/>
    </location>
</feature>
<keyword evidence="1" id="KW-0175">Coiled coil</keyword>
<feature type="region of interest" description="Disordered" evidence="2">
    <location>
        <begin position="220"/>
        <end position="330"/>
    </location>
</feature>
<feature type="compositionally biased region" description="Polar residues" evidence="2">
    <location>
        <begin position="413"/>
        <end position="435"/>
    </location>
</feature>
<feature type="region of interest" description="Disordered" evidence="2">
    <location>
        <begin position="413"/>
        <end position="453"/>
    </location>
</feature>
<feature type="region of interest" description="Disordered" evidence="2">
    <location>
        <begin position="31"/>
        <end position="56"/>
    </location>
</feature>
<evidence type="ECO:0000313" key="3">
    <source>
        <dbReference type="EMBL" id="EET00756.1"/>
    </source>
</evidence>
<dbReference type="OMA" id="IQEHSPH"/>
<dbReference type="Proteomes" id="UP000002488">
    <property type="component" value="Unassembled WGS sequence"/>
</dbReference>
<feature type="compositionally biased region" description="Basic and acidic residues" evidence="2">
    <location>
        <begin position="769"/>
        <end position="785"/>
    </location>
</feature>
<organism evidence="3 4">
    <name type="scientific">Giardia intestinalis (strain ATCC 50581 / GS clone H7)</name>
    <name type="common">Giardia lamblia</name>
    <dbReference type="NCBI Taxonomy" id="598745"/>
    <lineage>
        <taxon>Eukaryota</taxon>
        <taxon>Metamonada</taxon>
        <taxon>Diplomonadida</taxon>
        <taxon>Hexamitidae</taxon>
        <taxon>Giardiinae</taxon>
        <taxon>Giardia</taxon>
    </lineage>
</organism>